<dbReference type="Proteomes" id="UP000198793">
    <property type="component" value="Unassembled WGS sequence"/>
</dbReference>
<dbReference type="InterPro" id="IPR012180">
    <property type="entry name" value="Bifunc_ATPase/PTrfase"/>
</dbReference>
<evidence type="ECO:0000256" key="5">
    <source>
        <dbReference type="ARBA" id="ARBA00022694"/>
    </source>
</evidence>
<evidence type="ECO:0000256" key="9">
    <source>
        <dbReference type="ARBA" id="ARBA00022842"/>
    </source>
</evidence>
<dbReference type="Gene3D" id="3.30.200.20">
    <property type="entry name" value="Phosphorylase Kinase, domain 1"/>
    <property type="match status" value="1"/>
</dbReference>
<evidence type="ECO:0000313" key="13">
    <source>
        <dbReference type="Proteomes" id="UP000198793"/>
    </source>
</evidence>
<keyword evidence="9" id="KW-0460">Magnesium</keyword>
<evidence type="ECO:0000256" key="6">
    <source>
        <dbReference type="ARBA" id="ARBA00022723"/>
    </source>
</evidence>
<dbReference type="InterPro" id="IPR003442">
    <property type="entry name" value="T6A_TsaE"/>
</dbReference>
<dbReference type="OrthoDB" id="9809275at2"/>
<dbReference type="SUPFAM" id="SSF56112">
    <property type="entry name" value="Protein kinase-like (PK-like)"/>
    <property type="match status" value="1"/>
</dbReference>
<evidence type="ECO:0000256" key="10">
    <source>
        <dbReference type="ARBA" id="ARBA00032441"/>
    </source>
</evidence>
<proteinExistence type="inferred from homology"/>
<keyword evidence="6" id="KW-0479">Metal-binding</keyword>
<organism evidence="12 13">
    <name type="scientific">Aureimonas jatrophae</name>
    <dbReference type="NCBI Taxonomy" id="1166073"/>
    <lineage>
        <taxon>Bacteria</taxon>
        <taxon>Pseudomonadati</taxon>
        <taxon>Pseudomonadota</taxon>
        <taxon>Alphaproteobacteria</taxon>
        <taxon>Hyphomicrobiales</taxon>
        <taxon>Aurantimonadaceae</taxon>
        <taxon>Aureimonas</taxon>
    </lineage>
</organism>
<dbReference type="AlphaFoldDB" id="A0A1H0INH0"/>
<feature type="domain" description="Aminoglycoside phosphotransferase" evidence="11">
    <location>
        <begin position="181"/>
        <end position="434"/>
    </location>
</feature>
<dbReference type="EMBL" id="FNIT01000005">
    <property type="protein sequence ID" value="SDO33019.1"/>
    <property type="molecule type" value="Genomic_DNA"/>
</dbReference>
<evidence type="ECO:0000256" key="7">
    <source>
        <dbReference type="ARBA" id="ARBA00022741"/>
    </source>
</evidence>
<evidence type="ECO:0000256" key="8">
    <source>
        <dbReference type="ARBA" id="ARBA00022840"/>
    </source>
</evidence>
<reference evidence="12 13" key="1">
    <citation type="submission" date="2016-10" db="EMBL/GenBank/DDBJ databases">
        <authorList>
            <person name="de Groot N.N."/>
        </authorList>
    </citation>
    <scope>NUCLEOTIDE SEQUENCE [LARGE SCALE GENOMIC DNA]</scope>
    <source>
        <strain evidence="13">L7-484,KACC 16230,DSM 25025</strain>
    </source>
</reference>
<dbReference type="RefSeq" id="WP_090673887.1">
    <property type="nucleotide sequence ID" value="NZ_FNIT01000005.1"/>
</dbReference>
<evidence type="ECO:0000256" key="1">
    <source>
        <dbReference type="ARBA" id="ARBA00004496"/>
    </source>
</evidence>
<evidence type="ECO:0000256" key="4">
    <source>
        <dbReference type="ARBA" id="ARBA00022490"/>
    </source>
</evidence>
<dbReference type="InterPro" id="IPR002575">
    <property type="entry name" value="Aminoglycoside_PTrfase"/>
</dbReference>
<dbReference type="Pfam" id="PF01636">
    <property type="entry name" value="APH"/>
    <property type="match status" value="1"/>
</dbReference>
<keyword evidence="4" id="KW-0963">Cytoplasm</keyword>
<keyword evidence="7" id="KW-0547">Nucleotide-binding</keyword>
<dbReference type="GO" id="GO:0005524">
    <property type="term" value="F:ATP binding"/>
    <property type="evidence" value="ECO:0007669"/>
    <property type="project" value="UniProtKB-KW"/>
</dbReference>
<dbReference type="Gene3D" id="3.40.50.300">
    <property type="entry name" value="P-loop containing nucleotide triphosphate hydrolases"/>
    <property type="match status" value="1"/>
</dbReference>
<evidence type="ECO:0000259" key="11">
    <source>
        <dbReference type="Pfam" id="PF01636"/>
    </source>
</evidence>
<dbReference type="NCBIfam" id="TIGR00150">
    <property type="entry name" value="T6A_YjeE"/>
    <property type="match status" value="1"/>
</dbReference>
<protein>
    <recommendedName>
        <fullName evidence="3">tRNA threonylcarbamoyladenosine biosynthesis protein TsaE</fullName>
    </recommendedName>
    <alternativeName>
        <fullName evidence="10">t(6)A37 threonylcarbamoyladenosine biosynthesis protein TsaE</fullName>
    </alternativeName>
</protein>
<dbReference type="Pfam" id="PF02367">
    <property type="entry name" value="TsaE"/>
    <property type="match status" value="1"/>
</dbReference>
<dbReference type="InterPro" id="IPR027417">
    <property type="entry name" value="P-loop_NTPase"/>
</dbReference>
<name>A0A1H0INH0_9HYPH</name>
<sequence>MTAAPAPSGPDTIGELTLADEEATRRLASDLALAARPGDLLALEGDLGAGKSTLARAFLRALARDPELEVPSPTYTLVQLYDTAPPAAHADLYRLGDEAEVDELGLRDILDDGILLVEWPERAPDLLRQASLRIRLRDAPNGGRIAQIDAGDARAAARFRRTLAARHFLEEAGHGDTLRAPLGGDASARGYETLAVEAGTASLILMDSPDLVPGPAVRGGRPYAAIAHLAQTLAPFVAIAGALRDHGLAVPTVLRADTGAGFALLSDLGREGVLDAQGRPIAERYEASVEALAHLHAQPLARIVPGPDGAYRIPPFDRDALSIEVSLLLDWYWPDRYGCPASPDDRAAFDDAWAPLFDLAEDAEHHLLLRDVHSPNLLWQPDAEGIRRAAFLDFQDAMIGPTAYDVASLAQDARVTVEPELEARLIARYCAARRQQDPGFDAFRFEAAYAVMSAQRLTKILGIFVRLHARDGKPQYRRHIPRLKQYLTRTLPHPALASLAELYGRWRLLDEDGPPS</sequence>
<evidence type="ECO:0000313" key="12">
    <source>
        <dbReference type="EMBL" id="SDO33019.1"/>
    </source>
</evidence>
<comment type="subcellular location">
    <subcellularLocation>
        <location evidence="1">Cytoplasm</location>
    </subcellularLocation>
</comment>
<dbReference type="InterPro" id="IPR011009">
    <property type="entry name" value="Kinase-like_dom_sf"/>
</dbReference>
<keyword evidence="5" id="KW-0819">tRNA processing</keyword>
<dbReference type="PANTHER" id="PTHR33540">
    <property type="entry name" value="TRNA THREONYLCARBAMOYLADENOSINE BIOSYNTHESIS PROTEIN TSAE"/>
    <property type="match status" value="1"/>
</dbReference>
<dbReference type="GO" id="GO:0005737">
    <property type="term" value="C:cytoplasm"/>
    <property type="evidence" value="ECO:0007669"/>
    <property type="project" value="UniProtKB-SubCell"/>
</dbReference>
<dbReference type="GO" id="GO:0002949">
    <property type="term" value="P:tRNA threonylcarbamoyladenosine modification"/>
    <property type="evidence" value="ECO:0007669"/>
    <property type="project" value="InterPro"/>
</dbReference>
<gene>
    <name evidence="12" type="ORF">SAMN05192530_105250</name>
</gene>
<dbReference type="STRING" id="1166073.SAMN05192530_105250"/>
<keyword evidence="13" id="KW-1185">Reference proteome</keyword>
<dbReference type="Gene3D" id="3.90.1200.10">
    <property type="match status" value="1"/>
</dbReference>
<dbReference type="PANTHER" id="PTHR33540:SF2">
    <property type="entry name" value="TRNA THREONYLCARBAMOYLADENOSINE BIOSYNTHESIS PROTEIN TSAE"/>
    <property type="match status" value="1"/>
</dbReference>
<dbReference type="GO" id="GO:0046872">
    <property type="term" value="F:metal ion binding"/>
    <property type="evidence" value="ECO:0007669"/>
    <property type="project" value="UniProtKB-KW"/>
</dbReference>
<accession>A0A1H0INH0</accession>
<evidence type="ECO:0000256" key="3">
    <source>
        <dbReference type="ARBA" id="ARBA00019010"/>
    </source>
</evidence>
<evidence type="ECO:0000256" key="2">
    <source>
        <dbReference type="ARBA" id="ARBA00007599"/>
    </source>
</evidence>
<keyword evidence="8" id="KW-0067">ATP-binding</keyword>
<comment type="similarity">
    <text evidence="2">Belongs to the TsaE family.</text>
</comment>
<dbReference type="SUPFAM" id="SSF52540">
    <property type="entry name" value="P-loop containing nucleoside triphosphate hydrolases"/>
    <property type="match status" value="1"/>
</dbReference>
<dbReference type="PIRSF" id="PIRSF036599">
    <property type="entry name" value="AtpPhos"/>
    <property type="match status" value="1"/>
</dbReference>